<dbReference type="InParanoid" id="A0A0H2RRG6"/>
<accession>A0A0H2RRG6</accession>
<dbReference type="Proteomes" id="UP000053477">
    <property type="component" value="Unassembled WGS sequence"/>
</dbReference>
<keyword evidence="2" id="KW-1185">Reference proteome</keyword>
<evidence type="ECO:0000313" key="1">
    <source>
        <dbReference type="EMBL" id="KLO14424.1"/>
    </source>
</evidence>
<name>A0A0H2RRG6_9AGAM</name>
<protein>
    <submittedName>
        <fullName evidence="1">Uncharacterized protein</fullName>
    </submittedName>
</protein>
<gene>
    <name evidence="1" type="ORF">SCHPADRAFT_317783</name>
</gene>
<organism evidence="1 2">
    <name type="scientific">Schizopora paradoxa</name>
    <dbReference type="NCBI Taxonomy" id="27342"/>
    <lineage>
        <taxon>Eukaryota</taxon>
        <taxon>Fungi</taxon>
        <taxon>Dikarya</taxon>
        <taxon>Basidiomycota</taxon>
        <taxon>Agaricomycotina</taxon>
        <taxon>Agaricomycetes</taxon>
        <taxon>Hymenochaetales</taxon>
        <taxon>Schizoporaceae</taxon>
        <taxon>Schizopora</taxon>
    </lineage>
</organism>
<evidence type="ECO:0000313" key="2">
    <source>
        <dbReference type="Proteomes" id="UP000053477"/>
    </source>
</evidence>
<reference evidence="1 2" key="1">
    <citation type="submission" date="2015-04" db="EMBL/GenBank/DDBJ databases">
        <title>Complete genome sequence of Schizopora paradoxa KUC8140, a cosmopolitan wood degrader in East Asia.</title>
        <authorList>
            <consortium name="DOE Joint Genome Institute"/>
            <person name="Min B."/>
            <person name="Park H."/>
            <person name="Jang Y."/>
            <person name="Kim J.-J."/>
            <person name="Kim K.H."/>
            <person name="Pangilinan J."/>
            <person name="Lipzen A."/>
            <person name="Riley R."/>
            <person name="Grigoriev I.V."/>
            <person name="Spatafora J.W."/>
            <person name="Choi I.-G."/>
        </authorList>
    </citation>
    <scope>NUCLEOTIDE SEQUENCE [LARGE SCALE GENOMIC DNA]</scope>
    <source>
        <strain evidence="1 2">KUC8140</strain>
    </source>
</reference>
<dbReference type="AlphaFoldDB" id="A0A0H2RRG6"/>
<sequence>MDIRAGGRVGHQIVSRCETRDPSMFLPRPALYIMQEDGRHAACSQLPCPLSKLITDSND</sequence>
<proteinExistence type="predicted"/>
<dbReference type="EMBL" id="KQ085944">
    <property type="protein sequence ID" value="KLO14424.1"/>
    <property type="molecule type" value="Genomic_DNA"/>
</dbReference>